<accession>A0A4U5JM03</accession>
<dbReference type="AlphaFoldDB" id="A0A4U5JM03"/>
<evidence type="ECO:0000256" key="1">
    <source>
        <dbReference type="ARBA" id="ARBA00009226"/>
    </source>
</evidence>
<dbReference type="RefSeq" id="WP_137267673.1">
    <property type="nucleotide sequence ID" value="NZ_SZUA01000003.1"/>
</dbReference>
<dbReference type="InterPro" id="IPR001172">
    <property type="entry name" value="FliN_T3SS_HrcQb"/>
</dbReference>
<keyword evidence="5" id="KW-1185">Reference proteome</keyword>
<dbReference type="GO" id="GO:0009425">
    <property type="term" value="C:bacterial-type flagellum basal body"/>
    <property type="evidence" value="ECO:0007669"/>
    <property type="project" value="InterPro"/>
</dbReference>
<dbReference type="PANTHER" id="PTHR30034">
    <property type="entry name" value="FLAGELLAR MOTOR SWITCH PROTEIN FLIM"/>
    <property type="match status" value="1"/>
</dbReference>
<sequence length="365" mass="39281">MVETVSKKPSAAAKHKRATAHEAAEPLRGRIPSLLPAQAEALRYFFAAPERWTLRDGGVLRFAAGDADGAGEAFDLEADGVRLALRLEPAASARGDGLRWSDYQGRSRLLAWALAHEAALMRLSDALGVSLLPVEADPERDPHGSARDPDLWLSFAVEETDGGALRGALRMPASWIDRLLDRADRIYDDAQTDLGEWRRLPLAVAIRLPGPKLRGADWRALRPGDVIVLGSRSRMPEPRAFAADRYWPLSVGEGRWRIEGAAEFISVSQESPTVNDNEANPDVAGAEAAAPPHPAQNLPVNVEFDLGSVQLSVGELSALQPGYVFALPAHLEGANVVIRANGRAAGRGEMVAVGDTLGVRLLSWS</sequence>
<dbReference type="GO" id="GO:0071978">
    <property type="term" value="P:bacterial-type flagellum-dependent swarming motility"/>
    <property type="evidence" value="ECO:0007669"/>
    <property type="project" value="TreeGrafter"/>
</dbReference>
<feature type="region of interest" description="Disordered" evidence="2">
    <location>
        <begin position="1"/>
        <end position="23"/>
    </location>
</feature>
<dbReference type="SUPFAM" id="SSF101801">
    <property type="entry name" value="Surface presentation of antigens (SPOA)"/>
    <property type="match status" value="1"/>
</dbReference>
<evidence type="ECO:0000259" key="3">
    <source>
        <dbReference type="Pfam" id="PF01052"/>
    </source>
</evidence>
<dbReference type="InterPro" id="IPR036429">
    <property type="entry name" value="SpoA-like_sf"/>
</dbReference>
<comment type="caution">
    <text evidence="4">The sequence shown here is derived from an EMBL/GenBank/DDBJ whole genome shotgun (WGS) entry which is preliminary data.</text>
</comment>
<feature type="compositionally biased region" description="Polar residues" evidence="2">
    <location>
        <begin position="269"/>
        <end position="278"/>
    </location>
</feature>
<dbReference type="GO" id="GO:0050918">
    <property type="term" value="P:positive chemotaxis"/>
    <property type="evidence" value="ECO:0007669"/>
    <property type="project" value="TreeGrafter"/>
</dbReference>
<dbReference type="OrthoDB" id="182173at2"/>
<evidence type="ECO:0000313" key="5">
    <source>
        <dbReference type="Proteomes" id="UP000308707"/>
    </source>
</evidence>
<dbReference type="Gene3D" id="2.30.330.10">
    <property type="entry name" value="SpoA-like"/>
    <property type="match status" value="1"/>
</dbReference>
<name>A0A4U5JM03_9GAMM</name>
<gene>
    <name evidence="4" type="ORF">FCE95_13980</name>
</gene>
<dbReference type="GO" id="GO:0030254">
    <property type="term" value="P:protein secretion by the type III secretion system"/>
    <property type="evidence" value="ECO:0007669"/>
    <property type="project" value="InterPro"/>
</dbReference>
<dbReference type="InterPro" id="IPR001543">
    <property type="entry name" value="FliN-like_C"/>
</dbReference>
<dbReference type="InterPro" id="IPR013385">
    <property type="entry name" value="T3SS_SpaO/YscQ/SpaO"/>
</dbReference>
<proteinExistence type="inferred from homology"/>
<dbReference type="PRINTS" id="PR00956">
    <property type="entry name" value="FLGMOTORFLIN"/>
</dbReference>
<evidence type="ECO:0000313" key="4">
    <source>
        <dbReference type="EMBL" id="TKR29268.1"/>
    </source>
</evidence>
<evidence type="ECO:0000256" key="2">
    <source>
        <dbReference type="SAM" id="MobiDB-lite"/>
    </source>
</evidence>
<dbReference type="Proteomes" id="UP000308707">
    <property type="component" value="Unassembled WGS sequence"/>
</dbReference>
<reference evidence="4 5" key="1">
    <citation type="submission" date="2019-04" db="EMBL/GenBank/DDBJ databases">
        <title>Reference strain of H23.</title>
        <authorList>
            <person name="Luo X."/>
        </authorList>
    </citation>
    <scope>NUCLEOTIDE SEQUENCE [LARGE SCALE GENOMIC DNA]</scope>
    <source>
        <strain evidence="4 5">H23</strain>
    </source>
</reference>
<organism evidence="4 5">
    <name type="scientific">Luteimonas gilva</name>
    <dbReference type="NCBI Taxonomy" id="2572684"/>
    <lineage>
        <taxon>Bacteria</taxon>
        <taxon>Pseudomonadati</taxon>
        <taxon>Pseudomonadota</taxon>
        <taxon>Gammaproteobacteria</taxon>
        <taxon>Lysobacterales</taxon>
        <taxon>Lysobacteraceae</taxon>
        <taxon>Luteimonas</taxon>
    </lineage>
</organism>
<dbReference type="GO" id="GO:0003774">
    <property type="term" value="F:cytoskeletal motor activity"/>
    <property type="evidence" value="ECO:0007669"/>
    <property type="project" value="InterPro"/>
</dbReference>
<dbReference type="NCBIfam" id="TIGR02551">
    <property type="entry name" value="SpaO_YscQ"/>
    <property type="match status" value="1"/>
</dbReference>
<feature type="domain" description="Flagellar motor switch protein FliN-like C-terminal" evidence="3">
    <location>
        <begin position="296"/>
        <end position="363"/>
    </location>
</feature>
<comment type="similarity">
    <text evidence="1">Belongs to the FliN/MopA/SpaO family.</text>
</comment>
<feature type="compositionally biased region" description="Low complexity" evidence="2">
    <location>
        <begin position="280"/>
        <end position="290"/>
    </location>
</feature>
<protein>
    <submittedName>
        <fullName evidence="4">YscQ/HrcQ family type III secretion apparatus protein</fullName>
    </submittedName>
</protein>
<dbReference type="Pfam" id="PF01052">
    <property type="entry name" value="FliMN_C"/>
    <property type="match status" value="1"/>
</dbReference>
<dbReference type="PANTHER" id="PTHR30034:SF6">
    <property type="entry name" value="YOP PROTEINS TRANSLOCATION PROTEIN Q"/>
    <property type="match status" value="1"/>
</dbReference>
<dbReference type="EMBL" id="SZUA01000003">
    <property type="protein sequence ID" value="TKR29268.1"/>
    <property type="molecule type" value="Genomic_DNA"/>
</dbReference>
<feature type="region of interest" description="Disordered" evidence="2">
    <location>
        <begin position="269"/>
        <end position="291"/>
    </location>
</feature>